<comment type="function">
    <text evidence="4 5">Interacts with EME1 to form a DNA structure-specific endonuclease with substrate preference for branched DNA structures with a 5'-end at the branch nick. Typical substrates include 3'-flap structures, D-loops, replication forks and nicked Holliday junctions. May be required in mitosis for the processing of stalled or collapsed replication fork intermediates. May be required in meiosis for the repair of meiosis-specific double strand breaks subsequent to single-end invasion (SEI).</text>
</comment>
<comment type="subunit">
    <text evidence="5">Interacts with EME1.</text>
</comment>
<evidence type="ECO:0000256" key="6">
    <source>
        <dbReference type="SAM" id="MobiDB-lite"/>
    </source>
</evidence>
<dbReference type="AlphaFoldDB" id="A0A9P8AYC4"/>
<dbReference type="GO" id="GO:0046872">
    <property type="term" value="F:metal ion binding"/>
    <property type="evidence" value="ECO:0007669"/>
    <property type="project" value="UniProtKB-UniRule"/>
</dbReference>
<keyword evidence="5" id="KW-0227">DNA damage</keyword>
<dbReference type="GO" id="GO:0048476">
    <property type="term" value="C:Holliday junction resolvase complex"/>
    <property type="evidence" value="ECO:0007669"/>
    <property type="project" value="UniProtKB-UniRule"/>
</dbReference>
<dbReference type="Proteomes" id="UP000812287">
    <property type="component" value="Unassembled WGS sequence"/>
</dbReference>
<dbReference type="OrthoDB" id="5963188at2759"/>
<evidence type="ECO:0000256" key="1">
    <source>
        <dbReference type="ARBA" id="ARBA00017114"/>
    </source>
</evidence>
<comment type="subcellular location">
    <subcellularLocation>
        <location evidence="5">Nucleus</location>
    </subcellularLocation>
</comment>
<feature type="compositionally biased region" description="Basic and acidic residues" evidence="6">
    <location>
        <begin position="67"/>
        <end position="80"/>
    </location>
</feature>
<keyword evidence="5" id="KW-0233">DNA recombination</keyword>
<dbReference type="InterPro" id="IPR011335">
    <property type="entry name" value="Restrct_endonuc-II-like"/>
</dbReference>
<proteinExistence type="inferred from homology"/>
<dbReference type="GO" id="GO:0005634">
    <property type="term" value="C:nucleus"/>
    <property type="evidence" value="ECO:0007669"/>
    <property type="project" value="UniProtKB-SubCell"/>
</dbReference>
<evidence type="ECO:0000313" key="9">
    <source>
        <dbReference type="Proteomes" id="UP000812287"/>
    </source>
</evidence>
<dbReference type="InterPro" id="IPR047416">
    <property type="entry name" value="XPF_nuclease_Mus81"/>
</dbReference>
<keyword evidence="5" id="KW-0540">Nuclease</keyword>
<dbReference type="EC" id="3.1.22.-" evidence="5"/>
<reference evidence="8" key="1">
    <citation type="submission" date="2020-11" db="EMBL/GenBank/DDBJ databases">
        <title>Adaptations for nitrogen fixation in a non-lichenized fungal sporocarp promotes dispersal by wood-feeding termites.</title>
        <authorList>
            <consortium name="DOE Joint Genome Institute"/>
            <person name="Koch R.A."/>
            <person name="Yoon G."/>
            <person name="Arayal U."/>
            <person name="Lail K."/>
            <person name="Amirebrahimi M."/>
            <person name="Labutti K."/>
            <person name="Lipzen A."/>
            <person name="Riley R."/>
            <person name="Barry K."/>
            <person name="Henrissat B."/>
            <person name="Grigoriev I.V."/>
            <person name="Herr J.R."/>
            <person name="Aime M.C."/>
        </authorList>
    </citation>
    <scope>NUCLEOTIDE SEQUENCE</scope>
    <source>
        <strain evidence="8">MCA 3950</strain>
    </source>
</reference>
<keyword evidence="2 5" id="KW-0378">Hydrolase</keyword>
<feature type="compositionally biased region" description="Polar residues" evidence="6">
    <location>
        <begin position="360"/>
        <end position="370"/>
    </location>
</feature>
<keyword evidence="9" id="KW-1185">Reference proteome</keyword>
<feature type="domain" description="ERCC4" evidence="7">
    <location>
        <begin position="325"/>
        <end position="473"/>
    </location>
</feature>
<comment type="cofactor">
    <cofactor evidence="5">
        <name>Mg(2+)</name>
        <dbReference type="ChEBI" id="CHEBI:18420"/>
    </cofactor>
</comment>
<comment type="similarity">
    <text evidence="5">Belongs to the XPF family.</text>
</comment>
<keyword evidence="5" id="KW-0479">Metal-binding</keyword>
<dbReference type="GO" id="GO:0048257">
    <property type="term" value="F:3'-flap endonuclease activity"/>
    <property type="evidence" value="ECO:0007669"/>
    <property type="project" value="TreeGrafter"/>
</dbReference>
<protein>
    <recommendedName>
        <fullName evidence="1 5">Crossover junction endonuclease MUS81</fullName>
        <ecNumber evidence="5">3.1.22.-</ecNumber>
    </recommendedName>
</protein>
<dbReference type="EMBL" id="MU250523">
    <property type="protein sequence ID" value="KAG7452749.1"/>
    <property type="molecule type" value="Genomic_DNA"/>
</dbReference>
<feature type="region of interest" description="Disordered" evidence="6">
    <location>
        <begin position="608"/>
        <end position="629"/>
    </location>
</feature>
<feature type="compositionally biased region" description="Polar residues" evidence="6">
    <location>
        <begin position="285"/>
        <end position="296"/>
    </location>
</feature>
<feature type="region of interest" description="Disordered" evidence="6">
    <location>
        <begin position="333"/>
        <end position="370"/>
    </location>
</feature>
<evidence type="ECO:0000313" key="8">
    <source>
        <dbReference type="EMBL" id="KAG7452749.1"/>
    </source>
</evidence>
<dbReference type="GO" id="GO:0000727">
    <property type="term" value="P:double-strand break repair via break-induced replication"/>
    <property type="evidence" value="ECO:0007669"/>
    <property type="project" value="UniProtKB-UniRule"/>
</dbReference>
<dbReference type="GeneID" id="66100956"/>
<feature type="region of interest" description="Disordered" evidence="6">
    <location>
        <begin position="28"/>
        <end position="89"/>
    </location>
</feature>
<gene>
    <name evidence="8" type="ORF">BT62DRAFT_1070475</name>
</gene>
<sequence length="668" mass="75021">MIFTLDSNLCFTYGKALRSIREHLDPVDIHSSDSSTLAPKKRDRQPSKKAAQRRDDDSSIAGPSTGKRSESSRDPSESRPGKRPAYPDSDYFDLPSVPSQFYIPHDIFQFCYLDNSDRPVSDRNEAHVGGYSVQNSYRLGYKVRYLVGREYAMQERLYDSKPSGDGKSATAFVDIEDSDCFAISTLPLEEFAQPSLSELLSAETAGQRGITYSLDLSRQGQTSYSRANTSTIISTTKRPKVIEEKLNPPYQVTASRSSLQKIGPYSQPSAQTSPPNPPPMMASNGISSSRVTSTLRHTPPKSIPPNILGVSTSQRDAGPGRISDCPVAMARSHTTPVLNPTGTRTHKRSRPSHAIPNLPPAQTTDNASGDPSNFISFDPIIFAAQTYEIVQLEKGGIKVEVRVLVLADACWIARRKYPAGNEMDEVVLDAIVERKTLRDLHQSIVKDKRFHKQKFRLHQSGITHVYYLVENYMMDHALKEFELQINTALSSTQIVDGFMVKETRDIQDTITWYVGVHEGLIDVYMDKDLHIIPSAAIRRHSYLDMQKMLRERHHDRVYLTTFTQFQSLNSKNGFKTEHCLGEDAIERAWFKCRKAFREAEDLQQAMQQYEDSNGGPQVPKGRRKARSNVPKAELLPADINRECGRPIGDVLSKKIYTLLMSADYSSAE</sequence>
<feature type="region of interest" description="Disordered" evidence="6">
    <location>
        <begin position="246"/>
        <end position="319"/>
    </location>
</feature>
<evidence type="ECO:0000256" key="2">
    <source>
        <dbReference type="ARBA" id="ARBA00022801"/>
    </source>
</evidence>
<dbReference type="GO" id="GO:0008821">
    <property type="term" value="F:crossover junction DNA endonuclease activity"/>
    <property type="evidence" value="ECO:0007669"/>
    <property type="project" value="UniProtKB-UniRule"/>
</dbReference>
<keyword evidence="5" id="KW-0539">Nucleus</keyword>
<dbReference type="GO" id="GO:0006308">
    <property type="term" value="P:DNA catabolic process"/>
    <property type="evidence" value="ECO:0007669"/>
    <property type="project" value="UniProtKB-UniRule"/>
</dbReference>
<dbReference type="GO" id="GO:0003677">
    <property type="term" value="F:DNA binding"/>
    <property type="evidence" value="ECO:0007669"/>
    <property type="project" value="UniProtKB-UniRule"/>
</dbReference>
<organism evidence="8 9">
    <name type="scientific">Guyanagaster necrorhizus</name>
    <dbReference type="NCBI Taxonomy" id="856835"/>
    <lineage>
        <taxon>Eukaryota</taxon>
        <taxon>Fungi</taxon>
        <taxon>Dikarya</taxon>
        <taxon>Basidiomycota</taxon>
        <taxon>Agaricomycotina</taxon>
        <taxon>Agaricomycetes</taxon>
        <taxon>Agaricomycetidae</taxon>
        <taxon>Agaricales</taxon>
        <taxon>Marasmiineae</taxon>
        <taxon>Physalacriaceae</taxon>
        <taxon>Guyanagaster</taxon>
    </lineage>
</organism>
<dbReference type="CDD" id="cd20074">
    <property type="entry name" value="XPF_nuclease_Mus81"/>
    <property type="match status" value="1"/>
</dbReference>
<dbReference type="InterPro" id="IPR006166">
    <property type="entry name" value="ERCC4_domain"/>
</dbReference>
<feature type="compositionally biased region" description="Polar residues" evidence="6">
    <location>
        <begin position="250"/>
        <end position="260"/>
    </location>
</feature>
<evidence type="ECO:0000256" key="4">
    <source>
        <dbReference type="ARBA" id="ARBA00058015"/>
    </source>
</evidence>
<feature type="compositionally biased region" description="Polar residues" evidence="6">
    <location>
        <begin position="333"/>
        <end position="343"/>
    </location>
</feature>
<name>A0A9P8AYC4_9AGAR</name>
<evidence type="ECO:0000259" key="7">
    <source>
        <dbReference type="SMART" id="SM00891"/>
    </source>
</evidence>
<dbReference type="RefSeq" id="XP_043046249.1">
    <property type="nucleotide sequence ID" value="XM_043178662.1"/>
</dbReference>
<dbReference type="SUPFAM" id="SSF52980">
    <property type="entry name" value="Restriction endonuclease-like"/>
    <property type="match status" value="1"/>
</dbReference>
<accession>A0A9P8AYC4</accession>
<keyword evidence="5" id="KW-0255">Endonuclease</keyword>
<evidence type="ECO:0000256" key="5">
    <source>
        <dbReference type="RuleBase" id="RU369042"/>
    </source>
</evidence>
<dbReference type="Gene3D" id="3.40.50.10130">
    <property type="match status" value="1"/>
</dbReference>
<keyword evidence="5" id="KW-0234">DNA repair</keyword>
<dbReference type="GO" id="GO:0000712">
    <property type="term" value="P:resolution of meiotic recombination intermediates"/>
    <property type="evidence" value="ECO:0007669"/>
    <property type="project" value="TreeGrafter"/>
</dbReference>
<keyword evidence="5" id="KW-0460">Magnesium</keyword>
<dbReference type="PANTHER" id="PTHR13451:SF0">
    <property type="entry name" value="CROSSOVER JUNCTION ENDONUCLEASE MUS81"/>
    <property type="match status" value="1"/>
</dbReference>
<comment type="caution">
    <text evidence="8">The sequence shown here is derived from an EMBL/GenBank/DDBJ whole genome shotgun (WGS) entry which is preliminary data.</text>
</comment>
<evidence type="ECO:0000256" key="3">
    <source>
        <dbReference type="ARBA" id="ARBA00023254"/>
    </source>
</evidence>
<dbReference type="GO" id="GO:0031573">
    <property type="term" value="P:mitotic intra-S DNA damage checkpoint signaling"/>
    <property type="evidence" value="ECO:0007669"/>
    <property type="project" value="TreeGrafter"/>
</dbReference>
<dbReference type="Pfam" id="PF02732">
    <property type="entry name" value="ERCC4"/>
    <property type="match status" value="1"/>
</dbReference>
<dbReference type="SMART" id="SM00891">
    <property type="entry name" value="ERCC4"/>
    <property type="match status" value="1"/>
</dbReference>
<dbReference type="InterPro" id="IPR033309">
    <property type="entry name" value="Mus81"/>
</dbReference>
<dbReference type="FunFam" id="3.40.50.10130:FF:000005">
    <property type="entry name" value="crossover junction endonuclease MUS81 isoform X1"/>
    <property type="match status" value="1"/>
</dbReference>
<dbReference type="PANTHER" id="PTHR13451">
    <property type="entry name" value="CLASS II CROSSOVER JUNCTION ENDONUCLEASE MUS81"/>
    <property type="match status" value="1"/>
</dbReference>
<keyword evidence="3" id="KW-0469">Meiosis</keyword>